<evidence type="ECO:0000313" key="9">
    <source>
        <dbReference type="EMBL" id="KAK4522938.1"/>
    </source>
</evidence>
<comment type="caution">
    <text evidence="9">The sequence shown here is derived from an EMBL/GenBank/DDBJ whole genome shotgun (WGS) entry which is preliminary data.</text>
</comment>
<evidence type="ECO:0000256" key="2">
    <source>
        <dbReference type="ARBA" id="ARBA00022485"/>
    </source>
</evidence>
<evidence type="ECO:0000259" key="7">
    <source>
        <dbReference type="PROSITE" id="PS51449"/>
    </source>
</evidence>
<dbReference type="AlphaFoldDB" id="A0AAV9I6Z1"/>
<dbReference type="InterPro" id="IPR007197">
    <property type="entry name" value="rSAM"/>
</dbReference>
<dbReference type="InterPro" id="IPR013848">
    <property type="entry name" value="Methylthiotransferase_N"/>
</dbReference>
<dbReference type="GO" id="GO:0005739">
    <property type="term" value="C:mitochondrion"/>
    <property type="evidence" value="ECO:0007669"/>
    <property type="project" value="TreeGrafter"/>
</dbReference>
<dbReference type="GO" id="GO:0051539">
    <property type="term" value="F:4 iron, 4 sulfur cluster binding"/>
    <property type="evidence" value="ECO:0007669"/>
    <property type="project" value="UniProtKB-KW"/>
</dbReference>
<proteinExistence type="predicted"/>
<dbReference type="FunFam" id="3.80.30.20:FF:000001">
    <property type="entry name" value="tRNA-2-methylthio-N(6)-dimethylallyladenosine synthase 2"/>
    <property type="match status" value="1"/>
</dbReference>
<evidence type="ECO:0000256" key="1">
    <source>
        <dbReference type="ARBA" id="ARBA00001966"/>
    </source>
</evidence>
<keyword evidence="3" id="KW-0949">S-adenosyl-L-methionine</keyword>
<dbReference type="SFLD" id="SFLDF00273">
    <property type="entry name" value="(dimethylallyl)adenosine_tRNA"/>
    <property type="match status" value="1"/>
</dbReference>
<dbReference type="PROSITE" id="PS51918">
    <property type="entry name" value="RADICAL_SAM"/>
    <property type="match status" value="1"/>
</dbReference>
<dbReference type="SMART" id="SM00729">
    <property type="entry name" value="Elp3"/>
    <property type="match status" value="1"/>
</dbReference>
<evidence type="ECO:0000256" key="4">
    <source>
        <dbReference type="ARBA" id="ARBA00022723"/>
    </source>
</evidence>
<feature type="domain" description="MTTase N-terminal" evidence="7">
    <location>
        <begin position="121"/>
        <end position="239"/>
    </location>
</feature>
<evidence type="ECO:0000256" key="5">
    <source>
        <dbReference type="ARBA" id="ARBA00023004"/>
    </source>
</evidence>
<feature type="domain" description="Radical SAM core" evidence="8">
    <location>
        <begin position="266"/>
        <end position="518"/>
    </location>
</feature>
<dbReference type="InterPro" id="IPR020612">
    <property type="entry name" value="Methylthiotransferase_CS"/>
</dbReference>
<dbReference type="SFLD" id="SFLDF00413">
    <property type="entry name" value="CDK5RAP1"/>
    <property type="match status" value="1"/>
</dbReference>
<dbReference type="Proteomes" id="UP001300502">
    <property type="component" value="Unassembled WGS sequence"/>
</dbReference>
<protein>
    <submittedName>
        <fullName evidence="9">Uncharacterized protein</fullName>
    </submittedName>
</protein>
<dbReference type="InterPro" id="IPR006638">
    <property type="entry name" value="Elp3/MiaA/NifB-like_rSAM"/>
</dbReference>
<accession>A0AAV9I6Z1</accession>
<reference evidence="9 10" key="1">
    <citation type="submission" date="2022-07" db="EMBL/GenBank/DDBJ databases">
        <title>Genome-wide signatures of adaptation to extreme environments.</title>
        <authorList>
            <person name="Cho C.H."/>
            <person name="Yoon H.S."/>
        </authorList>
    </citation>
    <scope>NUCLEOTIDE SEQUENCE [LARGE SCALE GENOMIC DNA]</scope>
    <source>
        <strain evidence="9 10">108.79 E11</strain>
    </source>
</reference>
<evidence type="ECO:0000259" key="8">
    <source>
        <dbReference type="PROSITE" id="PS51918"/>
    </source>
</evidence>
<dbReference type="InterPro" id="IPR058240">
    <property type="entry name" value="rSAM_sf"/>
</dbReference>
<dbReference type="PANTHER" id="PTHR43020:SF2">
    <property type="entry name" value="MITOCHONDRIAL TRNA METHYLTHIOTRANSFERASE CDK5RAP1"/>
    <property type="match status" value="1"/>
</dbReference>
<evidence type="ECO:0000256" key="3">
    <source>
        <dbReference type="ARBA" id="ARBA00022691"/>
    </source>
</evidence>
<dbReference type="Gene3D" id="3.40.50.12160">
    <property type="entry name" value="Methylthiotransferase, N-terminal domain"/>
    <property type="match status" value="1"/>
</dbReference>
<keyword evidence="5" id="KW-0408">Iron</keyword>
<keyword evidence="2" id="KW-0004">4Fe-4S</keyword>
<dbReference type="Pfam" id="PF04055">
    <property type="entry name" value="Radical_SAM"/>
    <property type="match status" value="1"/>
</dbReference>
<dbReference type="InterPro" id="IPR038135">
    <property type="entry name" value="Methylthiotransferase_N_sf"/>
</dbReference>
<dbReference type="GO" id="GO:0046872">
    <property type="term" value="F:metal ion binding"/>
    <property type="evidence" value="ECO:0007669"/>
    <property type="project" value="UniProtKB-KW"/>
</dbReference>
<dbReference type="Pfam" id="PF00919">
    <property type="entry name" value="UPF0004"/>
    <property type="match status" value="1"/>
</dbReference>
<keyword evidence="10" id="KW-1185">Reference proteome</keyword>
<dbReference type="PROSITE" id="PS51449">
    <property type="entry name" value="MTTASE_N"/>
    <property type="match status" value="1"/>
</dbReference>
<dbReference type="SFLD" id="SFLDG01061">
    <property type="entry name" value="methylthiotransferase"/>
    <property type="match status" value="1"/>
</dbReference>
<dbReference type="EMBL" id="JANCYU010000009">
    <property type="protein sequence ID" value="KAK4522938.1"/>
    <property type="molecule type" value="Genomic_DNA"/>
</dbReference>
<name>A0AAV9I6Z1_9RHOD</name>
<dbReference type="Gene3D" id="3.80.30.20">
    <property type="entry name" value="tm_1862 like domain"/>
    <property type="match status" value="1"/>
</dbReference>
<keyword evidence="4" id="KW-0479">Metal-binding</keyword>
<dbReference type="GO" id="GO:0035597">
    <property type="term" value="F:tRNA-2-methylthio-N(6)-dimethylallyladenosine(37) synthase activity"/>
    <property type="evidence" value="ECO:0007669"/>
    <property type="project" value="TreeGrafter"/>
</dbReference>
<evidence type="ECO:0000256" key="6">
    <source>
        <dbReference type="ARBA" id="ARBA00023014"/>
    </source>
</evidence>
<evidence type="ECO:0000313" key="10">
    <source>
        <dbReference type="Proteomes" id="UP001300502"/>
    </source>
</evidence>
<dbReference type="FunFam" id="3.40.50.12160:FF:000003">
    <property type="entry name" value="CDK5 regulatory subunit-associated protein 1"/>
    <property type="match status" value="1"/>
</dbReference>
<dbReference type="NCBIfam" id="TIGR00089">
    <property type="entry name" value="MiaB/RimO family radical SAM methylthiotransferase"/>
    <property type="match status" value="1"/>
</dbReference>
<dbReference type="InterPro" id="IPR006463">
    <property type="entry name" value="MiaB_methiolase"/>
</dbReference>
<dbReference type="SFLD" id="SFLDG01082">
    <property type="entry name" value="B12-binding_domain_containing"/>
    <property type="match status" value="1"/>
</dbReference>
<keyword evidence="6" id="KW-0411">Iron-sulfur</keyword>
<dbReference type="InterPro" id="IPR005839">
    <property type="entry name" value="Methylthiotransferase"/>
</dbReference>
<dbReference type="SUPFAM" id="SSF102114">
    <property type="entry name" value="Radical SAM enzymes"/>
    <property type="match status" value="1"/>
</dbReference>
<dbReference type="PROSITE" id="PS01278">
    <property type="entry name" value="MTTASE_RADICAL"/>
    <property type="match status" value="1"/>
</dbReference>
<dbReference type="PANTHER" id="PTHR43020">
    <property type="entry name" value="CDK5 REGULATORY SUBUNIT-ASSOCIATED PROTEIN 1"/>
    <property type="match status" value="1"/>
</dbReference>
<dbReference type="SFLD" id="SFLDS00029">
    <property type="entry name" value="Radical_SAM"/>
    <property type="match status" value="1"/>
</dbReference>
<dbReference type="InterPro" id="IPR023404">
    <property type="entry name" value="rSAM_horseshoe"/>
</dbReference>
<comment type="cofactor">
    <cofactor evidence="1">
        <name>[4Fe-4S] cluster</name>
        <dbReference type="ChEBI" id="CHEBI:49883"/>
    </cofactor>
</comment>
<dbReference type="GO" id="GO:0005829">
    <property type="term" value="C:cytosol"/>
    <property type="evidence" value="ECO:0007669"/>
    <property type="project" value="TreeGrafter"/>
</dbReference>
<organism evidence="9 10">
    <name type="scientific">Galdieria yellowstonensis</name>
    <dbReference type="NCBI Taxonomy" id="3028027"/>
    <lineage>
        <taxon>Eukaryota</taxon>
        <taxon>Rhodophyta</taxon>
        <taxon>Bangiophyceae</taxon>
        <taxon>Galdieriales</taxon>
        <taxon>Galdieriaceae</taxon>
        <taxon>Galdieria</taxon>
    </lineage>
</organism>
<gene>
    <name evidence="9" type="ORF">GAYE_PCTG32G0828</name>
</gene>
<sequence length="632" mass="71572">MGVSNVFLQAKECARHHIRYHSAGVTFKLSRYGYLKRAFCSVSKLSSQYSAQETQEATKRRTIPNDGYTLQDFLATSHFRQVGVASASGKLQKVNSVVKVGWKGHLGDISSTPYEELGARHKIYMETYGCQMNVADTELVQSILFKAGFQLTSAVEDASIILLNTCAVRDKAERKIWHRLTDLKQKAAQDGKRQVVGVLGCMAERLKERLLEGEPRLANIVVGPDSYRDLPYLLAAVSSGQDDAAAYNVQLSVDETYADISSVQLGKQGVSAFVSIMRGCDNFCTFCIVPFTRGKERSRPVDSIISQVQRLSDIGVKEVVLLGQNVNSYNDISSGVTDSHMVYSPGFSSVYKPKRKGVSFAELLRRVCEVNPNMRVRFTSPHPKDFPEELLDLYIEYPNLCRHIHLPVQSGSTNILKKMRRGYSKETYLSLVDHIRDKIPNVSFSSDFIVGFCGETESDHQETLDLLTQVKFTQAFTFAYSERDNTFAAKHFVDDVPPEVKSRRLQELIQLFRQTAKNESIRREMNSLMLVLVNEMEIKDGQEFWVGRTENHKKCFLPNRQIYSCIHDALCRTRSHLVSIQKGDYVVVRVYEPGVQRLYAHPIARSSNKEFRKIEESNVIQQRILNSSFEAS</sequence>
<dbReference type="NCBIfam" id="TIGR01574">
    <property type="entry name" value="miaB-methiolase"/>
    <property type="match status" value="1"/>
</dbReference>